<dbReference type="Pfam" id="PF00578">
    <property type="entry name" value="AhpC-TSA"/>
    <property type="match status" value="1"/>
</dbReference>
<dbReference type="Gene3D" id="3.40.30.10">
    <property type="entry name" value="Glutaredoxin"/>
    <property type="match status" value="1"/>
</dbReference>
<accession>A0A1I8ENB0</accession>
<evidence type="ECO:0000259" key="1">
    <source>
        <dbReference type="Pfam" id="PF00578"/>
    </source>
</evidence>
<name>A0A1I8ENB0_WUCBA</name>
<dbReference type="STRING" id="6293.A0A1I8ENB0"/>
<reference evidence="2" key="1">
    <citation type="submission" date="2016-11" db="UniProtKB">
        <authorList>
            <consortium name="WormBaseParasite"/>
        </authorList>
    </citation>
    <scope>IDENTIFICATION</scope>
    <source>
        <strain evidence="2">pt0022</strain>
    </source>
</reference>
<protein>
    <submittedName>
        <fullName evidence="2">AhpC-TSA domain-containing protein</fullName>
    </submittedName>
</protein>
<dbReference type="GO" id="GO:0016209">
    <property type="term" value="F:antioxidant activity"/>
    <property type="evidence" value="ECO:0007669"/>
    <property type="project" value="InterPro"/>
</dbReference>
<dbReference type="SUPFAM" id="SSF52833">
    <property type="entry name" value="Thioredoxin-like"/>
    <property type="match status" value="1"/>
</dbReference>
<sequence>MKTSFRVPMTGLLNNIVFSPRDFTPVCTTELVRVVQLEPGFRKRNVKLISLSYDSVQSHRK</sequence>
<proteinExistence type="predicted"/>
<dbReference type="GO" id="GO:0016491">
    <property type="term" value="F:oxidoreductase activity"/>
    <property type="evidence" value="ECO:0007669"/>
    <property type="project" value="InterPro"/>
</dbReference>
<dbReference type="WBParaSite" id="maker-PairedContig_312-snap-gene-0.11-mRNA-1">
    <property type="protein sequence ID" value="maker-PairedContig_312-snap-gene-0.11-mRNA-1"/>
    <property type="gene ID" value="maker-PairedContig_312-snap-gene-0.11"/>
</dbReference>
<evidence type="ECO:0000313" key="2">
    <source>
        <dbReference type="WBParaSite" id="maker-PairedContig_312-snap-gene-0.11-mRNA-1"/>
    </source>
</evidence>
<dbReference type="InterPro" id="IPR036249">
    <property type="entry name" value="Thioredoxin-like_sf"/>
</dbReference>
<organism evidence="2">
    <name type="scientific">Wuchereria bancrofti</name>
    <dbReference type="NCBI Taxonomy" id="6293"/>
    <lineage>
        <taxon>Eukaryota</taxon>
        <taxon>Metazoa</taxon>
        <taxon>Ecdysozoa</taxon>
        <taxon>Nematoda</taxon>
        <taxon>Chromadorea</taxon>
        <taxon>Rhabditida</taxon>
        <taxon>Spirurina</taxon>
        <taxon>Spiruromorpha</taxon>
        <taxon>Filarioidea</taxon>
        <taxon>Onchocercidae</taxon>
        <taxon>Wuchereria</taxon>
    </lineage>
</organism>
<dbReference type="AlphaFoldDB" id="A0A1I8ENB0"/>
<feature type="domain" description="Alkyl hydroperoxide reductase subunit C/ Thiol specific antioxidant" evidence="1">
    <location>
        <begin position="16"/>
        <end position="61"/>
    </location>
</feature>
<dbReference type="InterPro" id="IPR000866">
    <property type="entry name" value="AhpC/TSA"/>
</dbReference>